<gene>
    <name evidence="2" type="ORF">J3D65DRAFT_353842</name>
</gene>
<evidence type="ECO:0000259" key="1">
    <source>
        <dbReference type="Pfam" id="PF20233"/>
    </source>
</evidence>
<accession>A0ABR1LPZ5</accession>
<dbReference type="GeneID" id="92028475"/>
<dbReference type="InterPro" id="IPR046497">
    <property type="entry name" value="DUF6590"/>
</dbReference>
<organism evidence="2 3">
    <name type="scientific">Phyllosticta citribraziliensis</name>
    <dbReference type="NCBI Taxonomy" id="989973"/>
    <lineage>
        <taxon>Eukaryota</taxon>
        <taxon>Fungi</taxon>
        <taxon>Dikarya</taxon>
        <taxon>Ascomycota</taxon>
        <taxon>Pezizomycotina</taxon>
        <taxon>Dothideomycetes</taxon>
        <taxon>Dothideomycetes incertae sedis</taxon>
        <taxon>Botryosphaeriales</taxon>
        <taxon>Phyllostictaceae</taxon>
        <taxon>Phyllosticta</taxon>
    </lineage>
</organism>
<reference evidence="2 3" key="1">
    <citation type="submission" date="2024-04" db="EMBL/GenBank/DDBJ databases">
        <title>Phyllosticta paracitricarpa is synonymous to the EU quarantine fungus P. citricarpa based on phylogenomic analyses.</title>
        <authorList>
            <consortium name="Lawrence Berkeley National Laboratory"/>
            <person name="Van ingen-buijs V.A."/>
            <person name="Van westerhoven A.C."/>
            <person name="Haridas S."/>
            <person name="Skiadas P."/>
            <person name="Martin F."/>
            <person name="Groenewald J.Z."/>
            <person name="Crous P.W."/>
            <person name="Seidl M.F."/>
        </authorList>
    </citation>
    <scope>NUCLEOTIDE SEQUENCE [LARGE SCALE GENOMIC DNA]</scope>
    <source>
        <strain evidence="2 3">CPC 17464</strain>
    </source>
</reference>
<dbReference type="PANTHER" id="PTHR35391">
    <property type="entry name" value="C2H2-TYPE DOMAIN-CONTAINING PROTEIN-RELATED"/>
    <property type="match status" value="1"/>
</dbReference>
<dbReference type="Pfam" id="PF20233">
    <property type="entry name" value="DUF6590"/>
    <property type="match status" value="1"/>
</dbReference>
<dbReference type="Proteomes" id="UP001360953">
    <property type="component" value="Unassembled WGS sequence"/>
</dbReference>
<dbReference type="RefSeq" id="XP_066654929.1">
    <property type="nucleotide sequence ID" value="XM_066795569.1"/>
</dbReference>
<sequence>MALSKLYTPTMMADPTREWVRDSNGRFFMYRWSSESQQWITVWQSRQRHDSVQSTSAQVASLFEERTPESLIRESPGAVEGLDPSYEVQRRPRQFFHAGRMFSVLFTEPLGENARNVGDNVTTVIYDQRVFSQIRRFIVVQPKQGFCYAVPVSTYGNRGVNKPGVEPEAHAVVHTTNSNPVWLQGERERGMIKESIAVVPANDGVSLTPASRINFSLAHPIQYNVKVKDLGRVCDEDMPNFCLYWQTERDRSF</sequence>
<feature type="domain" description="DUF6590" evidence="1">
    <location>
        <begin position="93"/>
        <end position="241"/>
    </location>
</feature>
<evidence type="ECO:0000313" key="3">
    <source>
        <dbReference type="Proteomes" id="UP001360953"/>
    </source>
</evidence>
<dbReference type="EMBL" id="JBBPEH010000006">
    <property type="protein sequence ID" value="KAK7536778.1"/>
    <property type="molecule type" value="Genomic_DNA"/>
</dbReference>
<proteinExistence type="predicted"/>
<dbReference type="PANTHER" id="PTHR35391:SF5">
    <property type="entry name" value="DUF6590 DOMAIN-CONTAINING PROTEIN"/>
    <property type="match status" value="1"/>
</dbReference>
<name>A0ABR1LPZ5_9PEZI</name>
<evidence type="ECO:0000313" key="2">
    <source>
        <dbReference type="EMBL" id="KAK7536778.1"/>
    </source>
</evidence>
<protein>
    <recommendedName>
        <fullName evidence="1">DUF6590 domain-containing protein</fullName>
    </recommendedName>
</protein>
<keyword evidence="3" id="KW-1185">Reference proteome</keyword>
<comment type="caution">
    <text evidence="2">The sequence shown here is derived from an EMBL/GenBank/DDBJ whole genome shotgun (WGS) entry which is preliminary data.</text>
</comment>